<dbReference type="OrthoDB" id="429143at2759"/>
<sequence>KPLQASLPHPNPTKSFWTDGEPGCNPLASEGSDSPIPEQVDVCIIGSGLTGVSCAYHLARMVESGATSSLKVVILEARDFC</sequence>
<dbReference type="STRING" id="1051891.A0A0C3QBV6"/>
<dbReference type="Pfam" id="PF01266">
    <property type="entry name" value="DAO"/>
    <property type="match status" value="1"/>
</dbReference>
<feature type="domain" description="FAD dependent oxidoreductase" evidence="2">
    <location>
        <begin position="41"/>
        <end position="79"/>
    </location>
</feature>
<dbReference type="HOGENOM" id="CLU_2580513_0_0_1"/>
<evidence type="ECO:0000256" key="1">
    <source>
        <dbReference type="SAM" id="MobiDB-lite"/>
    </source>
</evidence>
<dbReference type="Proteomes" id="UP000054248">
    <property type="component" value="Unassembled WGS sequence"/>
</dbReference>
<proteinExistence type="predicted"/>
<keyword evidence="4" id="KW-1185">Reference proteome</keyword>
<dbReference type="InterPro" id="IPR006076">
    <property type="entry name" value="FAD-dep_OxRdtase"/>
</dbReference>
<dbReference type="InterPro" id="IPR036188">
    <property type="entry name" value="FAD/NAD-bd_sf"/>
</dbReference>
<evidence type="ECO:0000313" key="3">
    <source>
        <dbReference type="EMBL" id="KIO22716.1"/>
    </source>
</evidence>
<reference evidence="4" key="2">
    <citation type="submission" date="2015-01" db="EMBL/GenBank/DDBJ databases">
        <title>Evolutionary Origins and Diversification of the Mycorrhizal Mutualists.</title>
        <authorList>
            <consortium name="DOE Joint Genome Institute"/>
            <consortium name="Mycorrhizal Genomics Consortium"/>
            <person name="Kohler A."/>
            <person name="Kuo A."/>
            <person name="Nagy L.G."/>
            <person name="Floudas D."/>
            <person name="Copeland A."/>
            <person name="Barry K.W."/>
            <person name="Cichocki N."/>
            <person name="Veneault-Fourrey C."/>
            <person name="LaButti K."/>
            <person name="Lindquist E.A."/>
            <person name="Lipzen A."/>
            <person name="Lundell T."/>
            <person name="Morin E."/>
            <person name="Murat C."/>
            <person name="Riley R."/>
            <person name="Ohm R."/>
            <person name="Sun H."/>
            <person name="Tunlid A."/>
            <person name="Henrissat B."/>
            <person name="Grigoriev I.V."/>
            <person name="Hibbett D.S."/>
            <person name="Martin F."/>
        </authorList>
    </citation>
    <scope>NUCLEOTIDE SEQUENCE [LARGE SCALE GENOMIC DNA]</scope>
    <source>
        <strain evidence="4">MUT 4182</strain>
    </source>
</reference>
<name>A0A0C3QBV6_9AGAM</name>
<gene>
    <name evidence="3" type="ORF">M407DRAFT_61525</name>
</gene>
<dbReference type="EMBL" id="KN823102">
    <property type="protein sequence ID" value="KIO22716.1"/>
    <property type="molecule type" value="Genomic_DNA"/>
</dbReference>
<dbReference type="SUPFAM" id="SSF51905">
    <property type="entry name" value="FAD/NAD(P)-binding domain"/>
    <property type="match status" value="1"/>
</dbReference>
<accession>A0A0C3QBV6</accession>
<dbReference type="AlphaFoldDB" id="A0A0C3QBV6"/>
<feature type="region of interest" description="Disordered" evidence="1">
    <location>
        <begin position="1"/>
        <end position="33"/>
    </location>
</feature>
<organism evidence="3 4">
    <name type="scientific">Tulasnella calospora MUT 4182</name>
    <dbReference type="NCBI Taxonomy" id="1051891"/>
    <lineage>
        <taxon>Eukaryota</taxon>
        <taxon>Fungi</taxon>
        <taxon>Dikarya</taxon>
        <taxon>Basidiomycota</taxon>
        <taxon>Agaricomycotina</taxon>
        <taxon>Agaricomycetes</taxon>
        <taxon>Cantharellales</taxon>
        <taxon>Tulasnellaceae</taxon>
        <taxon>Tulasnella</taxon>
    </lineage>
</organism>
<evidence type="ECO:0000313" key="4">
    <source>
        <dbReference type="Proteomes" id="UP000054248"/>
    </source>
</evidence>
<reference evidence="3 4" key="1">
    <citation type="submission" date="2014-04" db="EMBL/GenBank/DDBJ databases">
        <authorList>
            <consortium name="DOE Joint Genome Institute"/>
            <person name="Kuo A."/>
            <person name="Girlanda M."/>
            <person name="Perotto S."/>
            <person name="Kohler A."/>
            <person name="Nagy L.G."/>
            <person name="Floudas D."/>
            <person name="Copeland A."/>
            <person name="Barry K.W."/>
            <person name="Cichocki N."/>
            <person name="Veneault-Fourrey C."/>
            <person name="LaButti K."/>
            <person name="Lindquist E.A."/>
            <person name="Lipzen A."/>
            <person name="Lundell T."/>
            <person name="Morin E."/>
            <person name="Murat C."/>
            <person name="Sun H."/>
            <person name="Tunlid A."/>
            <person name="Henrissat B."/>
            <person name="Grigoriev I.V."/>
            <person name="Hibbett D.S."/>
            <person name="Martin F."/>
            <person name="Nordberg H.P."/>
            <person name="Cantor M.N."/>
            <person name="Hua S.X."/>
        </authorList>
    </citation>
    <scope>NUCLEOTIDE SEQUENCE [LARGE SCALE GENOMIC DNA]</scope>
    <source>
        <strain evidence="3 4">MUT 4182</strain>
    </source>
</reference>
<protein>
    <recommendedName>
        <fullName evidence="2">FAD dependent oxidoreductase domain-containing protein</fullName>
    </recommendedName>
</protein>
<feature type="non-terminal residue" evidence="3">
    <location>
        <position position="1"/>
    </location>
</feature>
<dbReference type="Gene3D" id="3.50.50.60">
    <property type="entry name" value="FAD/NAD(P)-binding domain"/>
    <property type="match status" value="1"/>
</dbReference>
<evidence type="ECO:0000259" key="2">
    <source>
        <dbReference type="Pfam" id="PF01266"/>
    </source>
</evidence>
<feature type="non-terminal residue" evidence="3">
    <location>
        <position position="81"/>
    </location>
</feature>